<evidence type="ECO:0000313" key="3">
    <source>
        <dbReference type="EMBL" id="QEC68773.1"/>
    </source>
</evidence>
<feature type="signal peptide" evidence="1">
    <location>
        <begin position="1"/>
        <end position="19"/>
    </location>
</feature>
<dbReference type="NCBIfam" id="TIGR04183">
    <property type="entry name" value="Por_Secre_tail"/>
    <property type="match status" value="1"/>
</dbReference>
<dbReference type="Pfam" id="PF18962">
    <property type="entry name" value="Por_Secre_tail"/>
    <property type="match status" value="1"/>
</dbReference>
<gene>
    <name evidence="3" type="ORF">FRZ67_16210</name>
</gene>
<feature type="domain" description="Secretion system C-terminal sorting" evidence="2">
    <location>
        <begin position="400"/>
        <end position="467"/>
    </location>
</feature>
<dbReference type="RefSeq" id="WP_147191134.1">
    <property type="nucleotide sequence ID" value="NZ_CP042435.1"/>
</dbReference>
<dbReference type="InterPro" id="IPR013783">
    <property type="entry name" value="Ig-like_fold"/>
</dbReference>
<keyword evidence="4" id="KW-1185">Reference proteome</keyword>
<reference evidence="3 4" key="1">
    <citation type="journal article" date="2016" name="Int. J. Syst. Evol. Microbiol.">
        <title>Panacibacter ginsenosidivorans gen. nov., sp. nov., with ginsenoside converting activity isolated from soil of a ginseng field.</title>
        <authorList>
            <person name="Siddiqi M.Z."/>
            <person name="Muhammad Shafi S."/>
            <person name="Choi K.D."/>
            <person name="Im W.T."/>
        </authorList>
    </citation>
    <scope>NUCLEOTIDE SEQUENCE [LARGE SCALE GENOMIC DNA]</scope>
    <source>
        <strain evidence="3 4">Gsoil1550</strain>
    </source>
</reference>
<proteinExistence type="predicted"/>
<dbReference type="OrthoDB" id="652131at2"/>
<dbReference type="KEGG" id="pgin:FRZ67_16210"/>
<evidence type="ECO:0000256" key="1">
    <source>
        <dbReference type="SAM" id="SignalP"/>
    </source>
</evidence>
<name>A0A5B8VCP3_9BACT</name>
<dbReference type="AlphaFoldDB" id="A0A5B8VCP3"/>
<evidence type="ECO:0000313" key="4">
    <source>
        <dbReference type="Proteomes" id="UP000321533"/>
    </source>
</evidence>
<feature type="chain" id="PRO_5022686448" evidence="1">
    <location>
        <begin position="20"/>
        <end position="474"/>
    </location>
</feature>
<evidence type="ECO:0000259" key="2">
    <source>
        <dbReference type="Pfam" id="PF18962"/>
    </source>
</evidence>
<sequence>MKRLLLAAFLFAFIVKSEAQTAKVDTIVTEKWTGTAWQDSGRTVSTYDANCHLTTLLQQLWNTGSSAWVNSFQINFTYASGDYVSEAITQQWNKNNSTWKNVSRSTYTYDGSFKILTITIDLWLSNTWQTSAISTYSYNTNGYVDSILTQSALIILQNTSLVTYTYNSDNTPSVVLNQTWDGVSAWVNASRTTYTYNGDKTVHQTVIETWSGSAWENEERITYTYNGSAKVLTETTENWDTGTSTWVNSELTTNTYNGNGDLATALHQSWNTGTSAWDNETRDTYTYSTSCTLPLTLLNFTASRNNNVISLTWQTSNEVNTSHFNIQRSADGVNFTTAGNVTAKGNSALTNNYSFTDDAKKINGDKVYYRLQMVDKDGKYTFSKIVPITLLVYTGNIKTYPNPVKDQLYILFNAQNAGKATLRISDASGKIVHAETISTSVTALGVNVSRLGKGVYYVQLITDKGTQRTQFVKQ</sequence>
<dbReference type="Proteomes" id="UP000321533">
    <property type="component" value="Chromosome"/>
</dbReference>
<dbReference type="Gene3D" id="2.60.40.10">
    <property type="entry name" value="Immunoglobulins"/>
    <property type="match status" value="1"/>
</dbReference>
<dbReference type="Gene3D" id="2.40.128.720">
    <property type="match status" value="3"/>
</dbReference>
<organism evidence="3 4">
    <name type="scientific">Panacibacter ginsenosidivorans</name>
    <dbReference type="NCBI Taxonomy" id="1813871"/>
    <lineage>
        <taxon>Bacteria</taxon>
        <taxon>Pseudomonadati</taxon>
        <taxon>Bacteroidota</taxon>
        <taxon>Chitinophagia</taxon>
        <taxon>Chitinophagales</taxon>
        <taxon>Chitinophagaceae</taxon>
        <taxon>Panacibacter</taxon>
    </lineage>
</organism>
<accession>A0A5B8VCP3</accession>
<protein>
    <submittedName>
        <fullName evidence="3">T9SS type A sorting domain-containing protein</fullName>
    </submittedName>
</protein>
<dbReference type="InterPro" id="IPR026444">
    <property type="entry name" value="Secre_tail"/>
</dbReference>
<dbReference type="EMBL" id="CP042435">
    <property type="protein sequence ID" value="QEC68773.1"/>
    <property type="molecule type" value="Genomic_DNA"/>
</dbReference>
<keyword evidence="1" id="KW-0732">Signal</keyword>